<dbReference type="HOGENOM" id="CLU_2919335_0_0_6"/>
<accession>F3FMD8</accession>
<dbReference type="AlphaFoldDB" id="F3FMD8"/>
<proteinExistence type="predicted"/>
<reference evidence="1 2" key="1">
    <citation type="journal article" date="2011" name="PLoS Pathog.">
        <title>Dynamic evolution of pathogenicity revealed by sequencing and comparative genomics of 19 Pseudomonas syringae isolates.</title>
        <authorList>
            <person name="Baltrus D.A."/>
            <person name="Nishimura M.T."/>
            <person name="Romanchuk A."/>
            <person name="Chang J.H."/>
            <person name="Mukhtar M.S."/>
            <person name="Cherkis K."/>
            <person name="Roach J."/>
            <person name="Grant S.R."/>
            <person name="Jones C.D."/>
            <person name="Dangl J.L."/>
        </authorList>
    </citation>
    <scope>NUCLEOTIDE SEQUENCE [LARGE SCALE GENOMIC DNA]</scope>
    <source>
        <strain evidence="2">M301072PT</strain>
    </source>
</reference>
<comment type="caution">
    <text evidence="1">The sequence shown here is derived from an EMBL/GenBank/DDBJ whole genome shotgun (WGS) entry which is preliminary data.</text>
</comment>
<evidence type="ECO:0000313" key="2">
    <source>
        <dbReference type="Proteomes" id="UP000004471"/>
    </source>
</evidence>
<gene>
    <name evidence="1" type="ORF">PSYJA_21312</name>
</gene>
<protein>
    <submittedName>
        <fullName evidence="1">Uncharacterized protein</fullName>
    </submittedName>
</protein>
<dbReference type="EMBL" id="AEAH01000968">
    <property type="protein sequence ID" value="EGH31374.1"/>
    <property type="molecule type" value="Genomic_DNA"/>
</dbReference>
<organism evidence="1 2">
    <name type="scientific">Pseudomonas syringae pv. japonica str. M301072</name>
    <dbReference type="NCBI Taxonomy" id="629262"/>
    <lineage>
        <taxon>Bacteria</taxon>
        <taxon>Pseudomonadati</taxon>
        <taxon>Pseudomonadota</taxon>
        <taxon>Gammaproteobacteria</taxon>
        <taxon>Pseudomonadales</taxon>
        <taxon>Pseudomonadaceae</taxon>
        <taxon>Pseudomonas</taxon>
        <taxon>Pseudomonas syringae</taxon>
    </lineage>
</organism>
<sequence length="61" mass="6968">MGFSLVGGQFLKSNQLRHFSALSFPLSGLFSLWYCERVKAFEDLSFVFIDGARAIFRSSWV</sequence>
<name>F3FMD8_PSESX</name>
<dbReference type="Proteomes" id="UP000004471">
    <property type="component" value="Unassembled WGS sequence"/>
</dbReference>
<evidence type="ECO:0000313" key="1">
    <source>
        <dbReference type="EMBL" id="EGH31374.1"/>
    </source>
</evidence>